<proteinExistence type="predicted"/>
<name>A0A0R2F1B7_9LACO</name>
<gene>
    <name evidence="2" type="ORF">FD14_GL002085</name>
</gene>
<dbReference type="EMBL" id="AYZM01000158">
    <property type="protein sequence ID" value="KRN18221.1"/>
    <property type="molecule type" value="Genomic_DNA"/>
</dbReference>
<protein>
    <submittedName>
        <fullName evidence="2">Uncharacterized protein</fullName>
    </submittedName>
</protein>
<sequence length="492" mass="57218">MNTKNVIAGYNRHFQTTQQTRLSPQERAKALLQQRQEKSIPDSTETSAEPIVESTPTSTDAALKRQVRQLKKTLKRVTVQEQTLKTQLAHQIQENRRLKSALVTAQQTAQREQSERQTAEQQLKAQQSRVQTDYVTKQQHQADIDELTQALTEAQQQNGQLLSQRDRIGNRHNRLKEQYQQLNATYQDIHRVLANNELTMVIDALNGDYRNLRNQYQKLLRRFLQANEELQQRRDKRHRDLLQLLYRDNHLAPWQCRQLLRQMDTQVLADYFERYLPLEAHVAMVTDLVDQENIAQVLTLLRPLIRQLSTHYQQSNAINATTLTELEQLAHQEQIQIAQDTTLNQRILPKLLAKNKPLRIKTKQSVPLNDDQIKQRVLYRQVLKNRLIVVIDWTTTASLVRRLTQYGARVVAFNDAHYPTGRVQSVLADAKTDLIIINPDGMHHSVSSDISQLNATTQKKILNVKQATTQNLWDTIISRLYHLTFPEGTMRE</sequence>
<dbReference type="Proteomes" id="UP000051442">
    <property type="component" value="Unassembled WGS sequence"/>
</dbReference>
<organism evidence="2 3">
    <name type="scientific">Secundilactobacillus similis DSM 23365 = JCM 2765</name>
    <dbReference type="NCBI Taxonomy" id="1423804"/>
    <lineage>
        <taxon>Bacteria</taxon>
        <taxon>Bacillati</taxon>
        <taxon>Bacillota</taxon>
        <taxon>Bacilli</taxon>
        <taxon>Lactobacillales</taxon>
        <taxon>Lactobacillaceae</taxon>
        <taxon>Secundilactobacillus</taxon>
    </lineage>
</organism>
<comment type="caution">
    <text evidence="2">The sequence shown here is derived from an EMBL/GenBank/DDBJ whole genome shotgun (WGS) entry which is preliminary data.</text>
</comment>
<feature type="compositionally biased region" description="Polar residues" evidence="1">
    <location>
        <begin position="119"/>
        <end position="129"/>
    </location>
</feature>
<feature type="region of interest" description="Disordered" evidence="1">
    <location>
        <begin position="32"/>
        <end position="60"/>
    </location>
</feature>
<evidence type="ECO:0000313" key="2">
    <source>
        <dbReference type="EMBL" id="KRN18221.1"/>
    </source>
</evidence>
<dbReference type="RefSeq" id="WP_057152274.1">
    <property type="nucleotide sequence ID" value="NZ_AYZM01000158.1"/>
</dbReference>
<dbReference type="OrthoDB" id="2328921at2"/>
<dbReference type="AlphaFoldDB" id="A0A0R2F1B7"/>
<accession>A0A0R2F1B7</accession>
<evidence type="ECO:0000256" key="1">
    <source>
        <dbReference type="SAM" id="MobiDB-lite"/>
    </source>
</evidence>
<evidence type="ECO:0000313" key="3">
    <source>
        <dbReference type="Proteomes" id="UP000051442"/>
    </source>
</evidence>
<reference evidence="2 3" key="1">
    <citation type="journal article" date="2015" name="Genome Announc.">
        <title>Expanding the biotechnology potential of lactobacilli through comparative genomics of 213 strains and associated genera.</title>
        <authorList>
            <person name="Sun Z."/>
            <person name="Harris H.M."/>
            <person name="McCann A."/>
            <person name="Guo C."/>
            <person name="Argimon S."/>
            <person name="Zhang W."/>
            <person name="Yang X."/>
            <person name="Jeffery I.B."/>
            <person name="Cooney J.C."/>
            <person name="Kagawa T.F."/>
            <person name="Liu W."/>
            <person name="Song Y."/>
            <person name="Salvetti E."/>
            <person name="Wrobel A."/>
            <person name="Rasinkangas P."/>
            <person name="Parkhill J."/>
            <person name="Rea M.C."/>
            <person name="O'Sullivan O."/>
            <person name="Ritari J."/>
            <person name="Douillard F.P."/>
            <person name="Paul Ross R."/>
            <person name="Yang R."/>
            <person name="Briner A.E."/>
            <person name="Felis G.E."/>
            <person name="de Vos W.M."/>
            <person name="Barrangou R."/>
            <person name="Klaenhammer T.R."/>
            <person name="Caufield P.W."/>
            <person name="Cui Y."/>
            <person name="Zhang H."/>
            <person name="O'Toole P.W."/>
        </authorList>
    </citation>
    <scope>NUCLEOTIDE SEQUENCE [LARGE SCALE GENOMIC DNA]</scope>
    <source>
        <strain evidence="2 3">DSM 23365</strain>
    </source>
</reference>
<dbReference type="PATRIC" id="fig|1423804.4.peg.2266"/>
<keyword evidence="3" id="KW-1185">Reference proteome</keyword>
<feature type="region of interest" description="Disordered" evidence="1">
    <location>
        <begin position="106"/>
        <end position="129"/>
    </location>
</feature>